<protein>
    <submittedName>
        <fullName evidence="1">Uncharacterized protein</fullName>
    </submittedName>
</protein>
<sequence length="114" mass="13233">MKMHHLDKEKVEAIMLKVKEVVDSGQYPADTIEAIFKLSDVDGEKFLECKAHPIQKEKVNFEIDPEKGVRFFDPFNFFTRGIYKDMDGLTIWTTDNLKEPWEYGEDPPTPSPIP</sequence>
<dbReference type="EMBL" id="EF106972">
    <property type="protein sequence ID" value="ABK80605.1"/>
    <property type="molecule type" value="Genomic_DNA"/>
</dbReference>
<dbReference type="AlphaFoldDB" id="A4GJ12"/>
<evidence type="ECO:0000313" key="1">
    <source>
        <dbReference type="EMBL" id="ABK80605.1"/>
    </source>
</evidence>
<accession>A4GJ12</accession>
<organism evidence="1">
    <name type="scientific">uncultured marine Nitrospinaceae bacterium</name>
    <dbReference type="NCBI Taxonomy" id="482920"/>
    <lineage>
        <taxon>Bacteria</taxon>
        <taxon>Pseudomonadati</taxon>
        <taxon>Nitrospinota/Tectimicrobiota group</taxon>
        <taxon>Nitrospinota</taxon>
        <taxon>Nitrospinia</taxon>
        <taxon>Nitrospinales</taxon>
        <taxon>Nitrospinaceae</taxon>
        <taxon>environmental samples</taxon>
    </lineage>
</organism>
<name>A4GJ12_9BACT</name>
<proteinExistence type="predicted"/>
<reference evidence="1" key="1">
    <citation type="journal article" date="2007" name="Environ. Microbiol.">
        <title>Quantitative distribution of presumptive archaeal and bacterial nitrifiers in Monterey Bay and the North Pacific Subtropical Gyre.</title>
        <authorList>
            <person name="Mincer T.J."/>
            <person name="Church M.J."/>
            <person name="Taylor L.T."/>
            <person name="Preston C."/>
            <person name="Karl D.M."/>
            <person name="Delong E.F."/>
        </authorList>
    </citation>
    <scope>NUCLEOTIDE SEQUENCE</scope>
</reference>